<dbReference type="InterPro" id="IPR029767">
    <property type="entry name" value="WecB-like"/>
</dbReference>
<dbReference type="GO" id="GO:0008761">
    <property type="term" value="F:UDP-N-acetylglucosamine 2-epimerase activity"/>
    <property type="evidence" value="ECO:0007669"/>
    <property type="project" value="UniProtKB-EC"/>
</dbReference>
<proteinExistence type="predicted"/>
<dbReference type="Gene3D" id="3.40.50.2000">
    <property type="entry name" value="Glycogen Phosphorylase B"/>
    <property type="match status" value="2"/>
</dbReference>
<sequence>MIAIILGTRPEIIKMTPVLRACEKKNIDYQLIHTGQHYSYEMDKVFFQELELPDPDYNLNVGSGTHGEQTAKILTGIEKILMDEKYCRNDVVLVEGDTNSVLAAALAAAKLHIKIGHVEAGLRSYYKEMPEEINRILTDHISDYLFAPTENAKNILLKEGIEKEKIFVTGNTIVDAVYQNILIANKKKPNIFKELGIENGNYFLVTLHRTENVDNFERLKSIIGGLNLICKKYQLLIIFPIHPRTKKMIEKFKIKLNENIKLIDPMSYLEFLQLETNAKLVLTDSGGVQEETCILNVPCVTLRDNTERPETIEVGSNILAECNQDIIINKTELMLNKDKKWKNPFGDGNAAKKIINILQ</sequence>
<dbReference type="PANTHER" id="PTHR43174:SF1">
    <property type="entry name" value="UDP-N-ACETYLGLUCOSAMINE 2-EPIMERASE"/>
    <property type="match status" value="1"/>
</dbReference>
<dbReference type="InterPro" id="IPR003331">
    <property type="entry name" value="UDP_GlcNAc_Epimerase_2_dom"/>
</dbReference>
<comment type="caution">
    <text evidence="2">The sequence shown here is derived from an EMBL/GenBank/DDBJ whole genome shotgun (WGS) entry which is preliminary data.</text>
</comment>
<dbReference type="CDD" id="cd03786">
    <property type="entry name" value="GTB_UDP-GlcNAc_2-Epimerase"/>
    <property type="match status" value="1"/>
</dbReference>
<reference evidence="2" key="1">
    <citation type="submission" date="2019-11" db="EMBL/GenBank/DDBJ databases">
        <title>Lipid analysis of CO2-rich subsurface aquifers suggests an autotrophy-based deep biosphere with lysolipids enriched in CPR bacteria.</title>
        <authorList>
            <person name="Probst A.J."/>
            <person name="Elling F.J."/>
            <person name="Castelle C.J."/>
            <person name="Zhu Q."/>
            <person name="Elvert M."/>
            <person name="Birarda G."/>
            <person name="Holman H.-Y."/>
            <person name="Lane K.R."/>
            <person name="Ladd B."/>
            <person name="Ryan M.C."/>
            <person name="Woyke T."/>
            <person name="Hinrichs K.-U."/>
            <person name="Banfield J.F."/>
        </authorList>
    </citation>
    <scope>NUCLEOTIDE SEQUENCE</scope>
    <source>
        <strain evidence="2">CG_2015-04_33_537</strain>
    </source>
</reference>
<dbReference type="NCBIfam" id="TIGR00236">
    <property type="entry name" value="wecB"/>
    <property type="match status" value="1"/>
</dbReference>
<dbReference type="PANTHER" id="PTHR43174">
    <property type="entry name" value="UDP-N-ACETYLGLUCOSAMINE 2-EPIMERASE"/>
    <property type="match status" value="1"/>
</dbReference>
<evidence type="ECO:0000259" key="1">
    <source>
        <dbReference type="Pfam" id="PF02350"/>
    </source>
</evidence>
<feature type="domain" description="UDP-N-acetylglucosamine 2-epimerase" evidence="1">
    <location>
        <begin position="22"/>
        <end position="358"/>
    </location>
</feature>
<evidence type="ECO:0000313" key="3">
    <source>
        <dbReference type="Proteomes" id="UP000738826"/>
    </source>
</evidence>
<protein>
    <submittedName>
        <fullName evidence="2">UDP-N-acetylglucosamine 2-epimerase (Non-hydrolyzing)</fullName>
        <ecNumber evidence="2">5.1.3.14</ecNumber>
    </submittedName>
</protein>
<dbReference type="SUPFAM" id="SSF53756">
    <property type="entry name" value="UDP-Glycosyltransferase/glycogen phosphorylase"/>
    <property type="match status" value="1"/>
</dbReference>
<name>A0A8J7YTG7_9ARCH</name>
<organism evidence="2 3">
    <name type="scientific">Candidatus Altarchaeum hamiconexum</name>
    <dbReference type="NCBI Taxonomy" id="1803513"/>
    <lineage>
        <taxon>Archaea</taxon>
        <taxon>Candidatus Altarchaeota</taxon>
        <taxon>Candidatus Altiarchaeia</taxon>
        <taxon>Candidatus Altarchaeales</taxon>
        <taxon>Candidatus Altarchaeaceae</taxon>
        <taxon>Candidatus Altarchaeum</taxon>
    </lineage>
</organism>
<keyword evidence="2" id="KW-0413">Isomerase</keyword>
<dbReference type="EMBL" id="JAACQH010000004">
    <property type="protein sequence ID" value="NCS90837.1"/>
    <property type="molecule type" value="Genomic_DNA"/>
</dbReference>
<gene>
    <name evidence="2" type="primary">wecB</name>
    <name evidence="2" type="ORF">GW779_00210</name>
</gene>
<evidence type="ECO:0000313" key="2">
    <source>
        <dbReference type="EMBL" id="NCS90837.1"/>
    </source>
</evidence>
<accession>A0A8J7YTG7</accession>
<dbReference type="AlphaFoldDB" id="A0A8J7YTG7"/>
<dbReference type="Pfam" id="PF02350">
    <property type="entry name" value="Epimerase_2"/>
    <property type="match status" value="1"/>
</dbReference>
<dbReference type="EC" id="5.1.3.14" evidence="2"/>
<dbReference type="Proteomes" id="UP000738826">
    <property type="component" value="Unassembled WGS sequence"/>
</dbReference>